<sequence length="118" mass="12798">MLEGKIPVQAPIINRSSMDQEARFKAFEPLSQDRLSLRAVRCRAAAYQGMDHGDFSGSIPAKFSSSSSLVLPNMSFNDISGSIPTNNVFRLMGSSAYEGNPKLCGAPMFCFVVIFGLV</sequence>
<dbReference type="Gene3D" id="3.80.10.10">
    <property type="entry name" value="Ribonuclease Inhibitor"/>
    <property type="match status" value="1"/>
</dbReference>
<accession>B9N8Y3</accession>
<proteinExistence type="predicted"/>
<name>B9N8Y3_POPTR</name>
<evidence type="ECO:0000313" key="2">
    <source>
        <dbReference type="Proteomes" id="UP000006729"/>
    </source>
</evidence>
<dbReference type="InParanoid" id="B9N8Y3"/>
<dbReference type="HOGENOM" id="CLU_2077119_0_0_1"/>
<organism evidence="1 2">
    <name type="scientific">Populus trichocarpa</name>
    <name type="common">Western balsam poplar</name>
    <name type="synonym">Populus balsamifera subsp. trichocarpa</name>
    <dbReference type="NCBI Taxonomy" id="3694"/>
    <lineage>
        <taxon>Eukaryota</taxon>
        <taxon>Viridiplantae</taxon>
        <taxon>Streptophyta</taxon>
        <taxon>Embryophyta</taxon>
        <taxon>Tracheophyta</taxon>
        <taxon>Spermatophyta</taxon>
        <taxon>Magnoliopsida</taxon>
        <taxon>eudicotyledons</taxon>
        <taxon>Gunneridae</taxon>
        <taxon>Pentapetalae</taxon>
        <taxon>rosids</taxon>
        <taxon>fabids</taxon>
        <taxon>Malpighiales</taxon>
        <taxon>Salicaceae</taxon>
        <taxon>Saliceae</taxon>
        <taxon>Populus</taxon>
    </lineage>
</organism>
<dbReference type="STRING" id="3694.B9N8Y3"/>
<keyword evidence="2" id="KW-1185">Reference proteome</keyword>
<evidence type="ECO:0000313" key="1">
    <source>
        <dbReference type="EMBL" id="PNT59020.1"/>
    </source>
</evidence>
<protein>
    <submittedName>
        <fullName evidence="1">Uncharacterized protein</fullName>
    </submittedName>
</protein>
<dbReference type="EMBL" id="CM009290">
    <property type="protein sequence ID" value="PNT59020.1"/>
    <property type="molecule type" value="Genomic_DNA"/>
</dbReference>
<reference evidence="1 2" key="1">
    <citation type="journal article" date="2006" name="Science">
        <title>The genome of black cottonwood, Populus trichocarpa (Torr. &amp; Gray).</title>
        <authorList>
            <person name="Tuskan G.A."/>
            <person name="Difazio S."/>
            <person name="Jansson S."/>
            <person name="Bohlmann J."/>
            <person name="Grigoriev I."/>
            <person name="Hellsten U."/>
            <person name="Putnam N."/>
            <person name="Ralph S."/>
            <person name="Rombauts S."/>
            <person name="Salamov A."/>
            <person name="Schein J."/>
            <person name="Sterck L."/>
            <person name="Aerts A."/>
            <person name="Bhalerao R.R."/>
            <person name="Bhalerao R.P."/>
            <person name="Blaudez D."/>
            <person name="Boerjan W."/>
            <person name="Brun A."/>
            <person name="Brunner A."/>
            <person name="Busov V."/>
            <person name="Campbell M."/>
            <person name="Carlson J."/>
            <person name="Chalot M."/>
            <person name="Chapman J."/>
            <person name="Chen G.L."/>
            <person name="Cooper D."/>
            <person name="Coutinho P.M."/>
            <person name="Couturier J."/>
            <person name="Covert S."/>
            <person name="Cronk Q."/>
            <person name="Cunningham R."/>
            <person name="Davis J."/>
            <person name="Degroeve S."/>
            <person name="Dejardin A."/>
            <person name="Depamphilis C."/>
            <person name="Detter J."/>
            <person name="Dirks B."/>
            <person name="Dubchak I."/>
            <person name="Duplessis S."/>
            <person name="Ehlting J."/>
            <person name="Ellis B."/>
            <person name="Gendler K."/>
            <person name="Goodstein D."/>
            <person name="Gribskov M."/>
            <person name="Grimwood J."/>
            <person name="Groover A."/>
            <person name="Gunter L."/>
            <person name="Hamberger B."/>
            <person name="Heinze B."/>
            <person name="Helariutta Y."/>
            <person name="Henrissat B."/>
            <person name="Holligan D."/>
            <person name="Holt R."/>
            <person name="Huang W."/>
            <person name="Islam-Faridi N."/>
            <person name="Jones S."/>
            <person name="Jones-Rhoades M."/>
            <person name="Jorgensen R."/>
            <person name="Joshi C."/>
            <person name="Kangasjarvi J."/>
            <person name="Karlsson J."/>
            <person name="Kelleher C."/>
            <person name="Kirkpatrick R."/>
            <person name="Kirst M."/>
            <person name="Kohler A."/>
            <person name="Kalluri U."/>
            <person name="Larimer F."/>
            <person name="Leebens-Mack J."/>
            <person name="Leple J.C."/>
            <person name="Locascio P."/>
            <person name="Lou Y."/>
            <person name="Lucas S."/>
            <person name="Martin F."/>
            <person name="Montanini B."/>
            <person name="Napoli C."/>
            <person name="Nelson D.R."/>
            <person name="Nelson C."/>
            <person name="Nieminen K."/>
            <person name="Nilsson O."/>
            <person name="Pereda V."/>
            <person name="Peter G."/>
            <person name="Philippe R."/>
            <person name="Pilate G."/>
            <person name="Poliakov A."/>
            <person name="Razumovskaya J."/>
            <person name="Richardson P."/>
            <person name="Rinaldi C."/>
            <person name="Ritland K."/>
            <person name="Rouze P."/>
            <person name="Ryaboy D."/>
            <person name="Schmutz J."/>
            <person name="Schrader J."/>
            <person name="Segerman B."/>
            <person name="Shin H."/>
            <person name="Siddiqui A."/>
            <person name="Sterky F."/>
            <person name="Terry A."/>
            <person name="Tsai C.J."/>
            <person name="Uberbacher E."/>
            <person name="Unneberg P."/>
            <person name="Vahala J."/>
            <person name="Wall K."/>
            <person name="Wessler S."/>
            <person name="Yang G."/>
            <person name="Yin T."/>
            <person name="Douglas C."/>
            <person name="Marra M."/>
            <person name="Sandberg G."/>
            <person name="Van de Peer Y."/>
            <person name="Rokhsar D."/>
        </authorList>
    </citation>
    <scope>NUCLEOTIDE SEQUENCE [LARGE SCALE GENOMIC DNA]</scope>
    <source>
        <strain evidence="2">cv. Nisqually</strain>
    </source>
</reference>
<dbReference type="AlphaFoldDB" id="B9N8Y3"/>
<dbReference type="InterPro" id="IPR032675">
    <property type="entry name" value="LRR_dom_sf"/>
</dbReference>
<dbReference type="Proteomes" id="UP000006729">
    <property type="component" value="Chromosome 1"/>
</dbReference>
<gene>
    <name evidence="1" type="ORF">POPTR_001G385800</name>
</gene>